<evidence type="ECO:0000256" key="9">
    <source>
        <dbReference type="SAM" id="MobiDB-lite"/>
    </source>
</evidence>
<reference evidence="14" key="2">
    <citation type="submission" date="2021-03" db="UniProtKB">
        <authorList>
            <consortium name="Ensembl"/>
        </authorList>
    </citation>
    <scope>IDENTIFICATION</scope>
</reference>
<dbReference type="InterPro" id="IPR057043">
    <property type="entry name" value="PARP14_KH_2"/>
</dbReference>
<evidence type="ECO:0000256" key="2">
    <source>
        <dbReference type="ARBA" id="ARBA00022676"/>
    </source>
</evidence>
<feature type="domain" description="PARP catalytic" evidence="12">
    <location>
        <begin position="1639"/>
        <end position="1834"/>
    </location>
</feature>
<dbReference type="SUPFAM" id="SSF117839">
    <property type="entry name" value="WWE domain"/>
    <property type="match status" value="1"/>
</dbReference>
<protein>
    <recommendedName>
        <fullName evidence="8">Poly [ADP-ribose] polymerase</fullName>
        <shortName evidence="8">PARP</shortName>
        <ecNumber evidence="8">2.4.2.-</ecNumber>
    </recommendedName>
</protein>
<dbReference type="SMART" id="SM00506">
    <property type="entry name" value="A1pp"/>
    <property type="match status" value="3"/>
</dbReference>
<dbReference type="InterPro" id="IPR057044">
    <property type="entry name" value="PARP14_KH_1"/>
</dbReference>
<evidence type="ECO:0000259" key="13">
    <source>
        <dbReference type="PROSITE" id="PS51154"/>
    </source>
</evidence>
<dbReference type="InterPro" id="IPR057048">
    <property type="entry name" value="PARP14_KH_6"/>
</dbReference>
<dbReference type="SMART" id="SM00360">
    <property type="entry name" value="RRM"/>
    <property type="match status" value="1"/>
</dbReference>
<dbReference type="CDD" id="cd02903">
    <property type="entry name" value="Macro_BAL-like"/>
    <property type="match status" value="2"/>
</dbReference>
<dbReference type="GO" id="GO:0003723">
    <property type="term" value="F:RNA binding"/>
    <property type="evidence" value="ECO:0007669"/>
    <property type="project" value="UniProtKB-UniRule"/>
</dbReference>
<gene>
    <name evidence="14" type="primary">parp14.2</name>
</gene>
<feature type="domain" description="Macro" evidence="13">
    <location>
        <begin position="807"/>
        <end position="994"/>
    </location>
</feature>
<dbReference type="PROSITE" id="PS51154">
    <property type="entry name" value="MACRO"/>
    <property type="match status" value="3"/>
</dbReference>
<dbReference type="InterPro" id="IPR043472">
    <property type="entry name" value="Macro_dom-like"/>
</dbReference>
<dbReference type="InterPro" id="IPR057047">
    <property type="entry name" value="PARP14_KH_5"/>
</dbReference>
<dbReference type="Pfam" id="PF23084">
    <property type="entry name" value="KH_PARP14_1"/>
    <property type="match status" value="1"/>
</dbReference>
<dbReference type="InterPro" id="IPR054596">
    <property type="entry name" value="PARP14_WWE"/>
</dbReference>
<dbReference type="InterPro" id="IPR037197">
    <property type="entry name" value="WWE_dom_sf"/>
</dbReference>
<keyword evidence="2 8" id="KW-0328">Glycosyltransferase</keyword>
<dbReference type="PANTHER" id="PTHR14453">
    <property type="entry name" value="PARP/ZINC FINGER CCCH TYPE DOMAIN CONTAINING PROTEIN"/>
    <property type="match status" value="1"/>
</dbReference>
<dbReference type="InterPro" id="IPR057050">
    <property type="entry name" value="RRM_PARP14_2"/>
</dbReference>
<evidence type="ECO:0000259" key="10">
    <source>
        <dbReference type="PROSITE" id="PS50102"/>
    </source>
</evidence>
<dbReference type="Gene3D" id="3.30.70.330">
    <property type="match status" value="2"/>
</dbReference>
<dbReference type="Pfam" id="PF23254">
    <property type="entry name" value="KH_PARP14_8"/>
    <property type="match status" value="1"/>
</dbReference>
<dbReference type="InterPro" id="IPR057045">
    <property type="entry name" value="PARP14_KH_3"/>
</dbReference>
<feature type="domain" description="RRM" evidence="10">
    <location>
        <begin position="238"/>
        <end position="312"/>
    </location>
</feature>
<evidence type="ECO:0000256" key="8">
    <source>
        <dbReference type="RuleBase" id="RU362114"/>
    </source>
</evidence>
<dbReference type="Ensembl" id="ENSXETT00000116600">
    <property type="protein sequence ID" value="ENSXETP00000105987"/>
    <property type="gene ID" value="ENSXETG00000023399"/>
</dbReference>
<dbReference type="Pfam" id="PF23249">
    <property type="entry name" value="KH_PARP14_3"/>
    <property type="match status" value="1"/>
</dbReference>
<dbReference type="Bgee" id="ENSXETG00000023399">
    <property type="expression patterns" value="Expressed in structure with developmental contribution from neural crest and 8 other cell types or tissues"/>
</dbReference>
<dbReference type="InterPro" id="IPR052056">
    <property type="entry name" value="Mono-ARTD/PARP"/>
</dbReference>
<dbReference type="Pfam" id="PF23251">
    <property type="entry name" value="KH_PARP14_4"/>
    <property type="match status" value="1"/>
</dbReference>
<evidence type="ECO:0000313" key="14">
    <source>
        <dbReference type="Ensembl" id="ENSXETP00000105987"/>
    </source>
</evidence>
<dbReference type="GO" id="GO:0005634">
    <property type="term" value="C:nucleus"/>
    <property type="evidence" value="ECO:0007669"/>
    <property type="project" value="UniProtKB-SubCell"/>
</dbReference>
<dbReference type="Pfam" id="PF00644">
    <property type="entry name" value="PARP"/>
    <property type="match status" value="1"/>
</dbReference>
<dbReference type="InterPro" id="IPR012317">
    <property type="entry name" value="Poly(ADP-ribose)pol_cat_dom"/>
</dbReference>
<proteinExistence type="inferred from homology"/>
<dbReference type="Pfam" id="PF23222">
    <property type="entry name" value="RRM_PARP14_1"/>
    <property type="match status" value="1"/>
</dbReference>
<evidence type="ECO:0000259" key="12">
    <source>
        <dbReference type="PROSITE" id="PS51059"/>
    </source>
</evidence>
<dbReference type="InterPro" id="IPR035979">
    <property type="entry name" value="RBD_domain_sf"/>
</dbReference>
<dbReference type="InterPro" id="IPR004170">
    <property type="entry name" value="WWE_dom"/>
</dbReference>
<dbReference type="Pfam" id="PF23245">
    <property type="entry name" value="RRM_PARP14_2"/>
    <property type="match status" value="1"/>
</dbReference>
<feature type="domain" description="Macro" evidence="13">
    <location>
        <begin position="1242"/>
        <end position="1416"/>
    </location>
</feature>
<evidence type="ECO:0000256" key="4">
    <source>
        <dbReference type="ARBA" id="ARBA00023027"/>
    </source>
</evidence>
<dbReference type="InterPro" id="IPR012677">
    <property type="entry name" value="Nucleotide-bd_a/b_plait_sf"/>
</dbReference>
<dbReference type="InterPro" id="IPR002589">
    <property type="entry name" value="Macro_dom"/>
</dbReference>
<evidence type="ECO:0000259" key="11">
    <source>
        <dbReference type="PROSITE" id="PS50918"/>
    </source>
</evidence>
<feature type="domain" description="WWE" evidence="11">
    <location>
        <begin position="1555"/>
        <end position="1633"/>
    </location>
</feature>
<dbReference type="GO" id="GO:0003950">
    <property type="term" value="F:NAD+ poly-ADP-ribosyltransferase activity"/>
    <property type="evidence" value="ECO:0007669"/>
    <property type="project" value="UniProtKB-UniRule"/>
</dbReference>
<dbReference type="Pfam" id="PF01661">
    <property type="entry name" value="Macro"/>
    <property type="match status" value="3"/>
</dbReference>
<dbReference type="PROSITE" id="PS51059">
    <property type="entry name" value="PARP_CATALYTIC"/>
    <property type="match status" value="1"/>
</dbReference>
<dbReference type="CDD" id="cd02907">
    <property type="entry name" value="Macro_Af1521_BAL-like"/>
    <property type="match status" value="1"/>
</dbReference>
<dbReference type="Pfam" id="PF22005">
    <property type="entry name" value="WWE_1"/>
    <property type="match status" value="1"/>
</dbReference>
<evidence type="ECO:0000256" key="5">
    <source>
        <dbReference type="ARBA" id="ARBA00023242"/>
    </source>
</evidence>
<dbReference type="InterPro" id="IPR000504">
    <property type="entry name" value="RRM_dom"/>
</dbReference>
<comment type="subcellular location">
    <subcellularLocation>
        <location evidence="1">Nucleus</location>
    </subcellularLocation>
</comment>
<reference evidence="14" key="1">
    <citation type="journal article" date="2010" name="Science">
        <title>The genome of the Western clawed frog Xenopus tropicalis.</title>
        <authorList>
            <person name="Hellsten U."/>
            <person name="Harland R.M."/>
            <person name="Gilchrist M.J."/>
            <person name="Hendrix D."/>
            <person name="Jurka J."/>
            <person name="Kapitonov V."/>
            <person name="Ovcharenko I."/>
            <person name="Putnam N.H."/>
            <person name="Shu S."/>
            <person name="Taher L."/>
            <person name="Blitz I.L."/>
            <person name="Blumberg B."/>
            <person name="Dichmann D.S."/>
            <person name="Dubchak I."/>
            <person name="Amaya E."/>
            <person name="Detter J.C."/>
            <person name="Fletcher R."/>
            <person name="Gerhard D.S."/>
            <person name="Goodstein D."/>
            <person name="Graves T."/>
            <person name="Grigoriev I.V."/>
            <person name="Grimwood J."/>
            <person name="Kawashima T."/>
            <person name="Lindquist E."/>
            <person name="Lucas S.M."/>
            <person name="Mead P.E."/>
            <person name="Mitros T."/>
            <person name="Ogino H."/>
            <person name="Ohta Y."/>
            <person name="Poliakov A.V."/>
            <person name="Pollet N."/>
            <person name="Robert J."/>
            <person name="Salamov A."/>
            <person name="Sater A.K."/>
            <person name="Schmutz J."/>
            <person name="Terry A."/>
            <person name="Vize P.D."/>
            <person name="Warren W.C."/>
            <person name="Wells D."/>
            <person name="Wills A."/>
            <person name="Wilson R.K."/>
            <person name="Zimmerman L.B."/>
            <person name="Zorn A.M."/>
            <person name="Grainger R."/>
            <person name="Grammer T."/>
            <person name="Khokha M.K."/>
            <person name="Richardson P.M."/>
            <person name="Rokhsar D.S."/>
        </authorList>
    </citation>
    <scope>NUCLEOTIDE SEQUENCE [LARGE SCALE GENOMIC DNA]</scope>
    <source>
        <strain evidence="14">Nigerian</strain>
    </source>
</reference>
<dbReference type="InterPro" id="IPR057049">
    <property type="entry name" value="PARP14_KH_8"/>
</dbReference>
<dbReference type="Pfam" id="PF23248">
    <property type="entry name" value="KH_PARP14_2"/>
    <property type="match status" value="1"/>
</dbReference>
<evidence type="ECO:0000256" key="6">
    <source>
        <dbReference type="ARBA" id="ARBA00024347"/>
    </source>
</evidence>
<dbReference type="Pfam" id="PF23252">
    <property type="entry name" value="KH_PARP14_5"/>
    <property type="match status" value="1"/>
</dbReference>
<dbReference type="Xenbase" id="XB-GENE-1217378">
    <property type="gene designation" value="parp14.2"/>
</dbReference>
<dbReference type="PROSITE" id="PS50102">
    <property type="entry name" value="RRM"/>
    <property type="match status" value="1"/>
</dbReference>
<dbReference type="InterPro" id="IPR057046">
    <property type="entry name" value="PARP14_KH_4"/>
</dbReference>
<dbReference type="Pfam" id="PF23253">
    <property type="entry name" value="KH_PARP14_6"/>
    <property type="match status" value="1"/>
</dbReference>
<organism evidence="14">
    <name type="scientific">Xenopus tropicalis</name>
    <name type="common">Western clawed frog</name>
    <name type="synonym">Silurana tropicalis</name>
    <dbReference type="NCBI Taxonomy" id="8364"/>
    <lineage>
        <taxon>Eukaryota</taxon>
        <taxon>Metazoa</taxon>
        <taxon>Chordata</taxon>
        <taxon>Craniata</taxon>
        <taxon>Vertebrata</taxon>
        <taxon>Euteleostomi</taxon>
        <taxon>Amphibia</taxon>
        <taxon>Batrachia</taxon>
        <taxon>Anura</taxon>
        <taxon>Pipoidea</taxon>
        <taxon>Pipidae</taxon>
        <taxon>Xenopodinae</taxon>
        <taxon>Xenopus</taxon>
        <taxon>Silurana</taxon>
    </lineage>
</organism>
<dbReference type="CDD" id="cd01439">
    <property type="entry name" value="TCCD_inducible_PARP_like"/>
    <property type="match status" value="1"/>
</dbReference>
<feature type="region of interest" description="Disordered" evidence="9">
    <location>
        <begin position="1002"/>
        <end position="1027"/>
    </location>
</feature>
<sequence length="1834" mass="202675">MGDTDTFPFPVALEWNLGPEKLKELKNKLLVYFQSKSKSNGGECVIRDPDCTPGYVLIHFSQETVREAVLTKETHEMNLSGGKRLKLDVSLPREQTPTSDQRSPGGRTEPRGHQAPGPSPEEVTAQASSLAGPPSLDGTPEAVGGAPTIDVALEAPPPVALIDSIPDSCTLEMLNLLVENISGKCAGTEFSLEMIPEIKSGAVTFCCNIDFRDFLRGFHGNRRVKQMGLRAKPLEETDSIRAENLPPNSSEDHLQIYFESPRYGGGAVEGVELIAEEGAAIVTFSDKQDAKRVLGKQHVFGKRPISVYPYYESLGITLYGEKGPCVTLPEPLEVPVSPYVLEFILGDPQIKGDIDKKMADKNCEMTWPDPNCPNPTIKLSIPSSISSHLRTVAKIVRTWRDQVSTEFSLIISKFKVAEYDVIPPVWEAIKGEVSSSTYGGVLVKPDLAKHKVFLAGLSKVMTKEEENFRALVENTTRRIDRQNRSMEMSEPLAPALYEIMCKTGQMETIQSQSPELRIEYDVPTRNLKLYGVKEEVLSAKCEILKIMQQLKSKPLPLDPHIIHFLGFTDNDELSCLLLTRHNINAMFQTEGKSVTLTGLSMKDLSEAEAQMGRELVCKQLTVEDKMIIKGPEWRSLHTHLCELFNSEKCTVVIEEFPRGAENQVVIAGLAPSVGKASQQIHDFLERNTPIQKDIPVTSVGVIQFIKDEKQDTCMEIKKKNVSVTLKRKSIALSGSRLYVLEAAALIEKVLSSLHTDALSINKPGAKKFFIEKEEMFVSTARSKYKCLIYLQTEGEEDFIDIDRNVDEAKCQIDLPQGVTIAVYKDDLTRHRVDVVVNAANEDLKHIGGLALALLRAAGPQLQTDCDRIVRTNGRLFPGDAKITDGGNLPCKQVIHAVGPRWDSSSLAKCERQLRKAITNSLELAAENQHGSIGIPAVSSGIFGFPIGRCVGNITESISQYLEDHRGTSSIKRIHIVDTDDKIISTFIQALKDEFGDEKVQVTPKRNVTEEQKRRPNPKPEGTREPARQMVNVNGVAIQLIKGNLQDASTDVIVNSVGKDLDLDSGGASKALLRKAGKKLQHLLQAECKGKQVQEGLVIATNGCDLSCQMVLHVIAPHWNQGNSVAEKTLREIIQTCLSTTEKRQLNSITFPAIGTGALGFPKNLVATLMFEEVEKFSGSKNVQHLQEVNVVLHPSDADTMTAFFAESRKRTGTNAPKANPLPKSLVSKNSGTEVIGSVSTPTLGVHQMTIGSLTYQVKTGDITKETTDVIVNSSNGNFTLRTGVSKAILEAAGQSVADECTKLGSGPHKGFILTDKGNLLCKKILHVCGRNSPSEIKSCVLDALQECERIRVASVAFPAIGSGGGSVRPEDVAGAMQEAVLEFVSSKSPQNLQMVKIVIFQEKMLQSFYDCMKSREGTNLPKATSILGKITSFFGSLFSGSEEAEEPSVIVLKENIEPANFSLCGEDRAQVRAAKSWLEDMVRGEQSEDVITNDWILEFDDREQQRLRDLQRRSQVSISFESHRSTIRVSGLTRDVFNVSKEIHEMVKKISVRKTREREAELYSNLVEWRYHDGSGFAPFDKMSNLDLEKAQNEGRQSLTVDVGGVKYTVNMERKSASDPRGKNVKIDRASKSGETMELPPDWDTMTNEQVKVVPLNPQTPEYRDVHGLFAKSCPMTIIKIERIQNKHLWFNYQIKKQSIDAKNQSATNEKQLFHGSDPNAIRNVNHNGFNRSYAGKNAACYGNGTYFAVNASYSAHDTYSRPDTNRHKHMYLARVLTGVSCVGRQGMVAPPAKNPSNPTDLYDSVTDRAANPNMFVIFNDIQAYPEYLITFTQ</sequence>
<evidence type="ECO:0000256" key="7">
    <source>
        <dbReference type="PROSITE-ProRule" id="PRU00176"/>
    </source>
</evidence>
<keyword evidence="3 8" id="KW-0808">Transferase</keyword>
<evidence type="ECO:0000256" key="1">
    <source>
        <dbReference type="ARBA" id="ARBA00004123"/>
    </source>
</evidence>
<comment type="similarity">
    <text evidence="6">Belongs to the ARTD/PARP family.</text>
</comment>
<evidence type="ECO:0000256" key="3">
    <source>
        <dbReference type="ARBA" id="ARBA00022679"/>
    </source>
</evidence>
<dbReference type="GeneTree" id="ENSGT00940000154311"/>
<keyword evidence="4 8" id="KW-0520">NAD</keyword>
<dbReference type="FunFam" id="3.90.228.10:FF:000008">
    <property type="entry name" value="Poly [ADP-ribose] polymerase"/>
    <property type="match status" value="1"/>
</dbReference>
<dbReference type="Gene3D" id="3.30.720.50">
    <property type="match status" value="1"/>
</dbReference>
<dbReference type="PANTHER" id="PTHR14453:SF89">
    <property type="entry name" value="PROTEIN MONO-ADP-RIBOSYLTRANSFERASE PARP14"/>
    <property type="match status" value="1"/>
</dbReference>
<dbReference type="Gene3D" id="3.40.220.10">
    <property type="entry name" value="Leucine Aminopeptidase, subunit E, domain 1"/>
    <property type="match status" value="3"/>
</dbReference>
<name>A0A803JDL0_XENTR</name>
<feature type="region of interest" description="Disordered" evidence="9">
    <location>
        <begin position="81"/>
        <end position="145"/>
    </location>
</feature>
<dbReference type="SUPFAM" id="SSF54928">
    <property type="entry name" value="RNA-binding domain, RBD"/>
    <property type="match status" value="1"/>
</dbReference>
<dbReference type="SUPFAM" id="SSF56399">
    <property type="entry name" value="ADP-ribosylation"/>
    <property type="match status" value="1"/>
</dbReference>
<feature type="compositionally biased region" description="Polar residues" evidence="9">
    <location>
        <begin position="93"/>
        <end position="102"/>
    </location>
</feature>
<dbReference type="PROSITE" id="PS50918">
    <property type="entry name" value="WWE"/>
    <property type="match status" value="1"/>
</dbReference>
<dbReference type="Pfam" id="PF23085">
    <property type="entry name" value="RRM_PARP14_3"/>
    <property type="match status" value="1"/>
</dbReference>
<dbReference type="SUPFAM" id="SSF52949">
    <property type="entry name" value="Macro domain-like"/>
    <property type="match status" value="3"/>
</dbReference>
<accession>A0A803JDL0</accession>
<dbReference type="EC" id="2.4.2.-" evidence="8"/>
<dbReference type="Gene3D" id="3.90.228.10">
    <property type="match status" value="1"/>
</dbReference>
<keyword evidence="5" id="KW-0539">Nucleus</keyword>
<dbReference type="InterPro" id="IPR057051">
    <property type="entry name" value="PARP14_RPM_1"/>
</dbReference>
<keyword evidence="7" id="KW-0694">RNA-binding</keyword>
<feature type="domain" description="Macro" evidence="13">
    <location>
        <begin position="1024"/>
        <end position="1211"/>
    </location>
</feature>